<name>A0A2H0QWF6_9BACT</name>
<dbReference type="AlphaFoldDB" id="A0A2H0QWF6"/>
<gene>
    <name evidence="1" type="ORF">COV34_00840</name>
</gene>
<evidence type="ECO:0000313" key="2">
    <source>
        <dbReference type="Proteomes" id="UP000231333"/>
    </source>
</evidence>
<accession>A0A2H0QWF6</accession>
<comment type="caution">
    <text evidence="1">The sequence shown here is derived from an EMBL/GenBank/DDBJ whole genome shotgun (WGS) entry which is preliminary data.</text>
</comment>
<reference evidence="1 2" key="1">
    <citation type="submission" date="2017-09" db="EMBL/GenBank/DDBJ databases">
        <title>Depth-based differentiation of microbial function through sediment-hosted aquifers and enrichment of novel symbionts in the deep terrestrial subsurface.</title>
        <authorList>
            <person name="Probst A.J."/>
            <person name="Ladd B."/>
            <person name="Jarett J.K."/>
            <person name="Geller-Mcgrath D.E."/>
            <person name="Sieber C.M."/>
            <person name="Emerson J.B."/>
            <person name="Anantharaman K."/>
            <person name="Thomas B.C."/>
            <person name="Malmstrom R."/>
            <person name="Stieglmeier M."/>
            <person name="Klingl A."/>
            <person name="Woyke T."/>
            <person name="Ryan C.M."/>
            <person name="Banfield J.F."/>
        </authorList>
    </citation>
    <scope>NUCLEOTIDE SEQUENCE [LARGE SCALE GENOMIC DNA]</scope>
    <source>
        <strain evidence="1">CG10_big_fil_rev_8_21_14_0_10_42_12</strain>
    </source>
</reference>
<protein>
    <submittedName>
        <fullName evidence="1">Uncharacterized protein</fullName>
    </submittedName>
</protein>
<dbReference type="Proteomes" id="UP000231333">
    <property type="component" value="Unassembled WGS sequence"/>
</dbReference>
<organism evidence="1 2">
    <name type="scientific">Candidatus Zambryskibacteria bacterium CG10_big_fil_rev_8_21_14_0_10_42_12</name>
    <dbReference type="NCBI Taxonomy" id="1975115"/>
    <lineage>
        <taxon>Bacteria</taxon>
        <taxon>Candidatus Zambryskiibacteriota</taxon>
    </lineage>
</organism>
<proteinExistence type="predicted"/>
<sequence length="63" mass="7600">MKFLKYFRKQDSETEKIKKSVDDRFIADAYESVKEDIESLRQYDRGEKTIHAPDLRNPVHRVQ</sequence>
<evidence type="ECO:0000313" key="1">
    <source>
        <dbReference type="EMBL" id="PIR38609.1"/>
    </source>
</evidence>
<dbReference type="EMBL" id="PCXL01000009">
    <property type="protein sequence ID" value="PIR38609.1"/>
    <property type="molecule type" value="Genomic_DNA"/>
</dbReference>